<keyword evidence="3 8" id="KW-0699">rRNA-binding</keyword>
<dbReference type="GO" id="GO:0003735">
    <property type="term" value="F:structural constituent of ribosome"/>
    <property type="evidence" value="ECO:0007669"/>
    <property type="project" value="InterPro"/>
</dbReference>
<dbReference type="SUPFAM" id="SSF46992">
    <property type="entry name" value="Ribosomal protein S20"/>
    <property type="match status" value="1"/>
</dbReference>
<dbReference type="InterPro" id="IPR036510">
    <property type="entry name" value="Ribosomal_bS20_sf"/>
</dbReference>
<comment type="similarity">
    <text evidence="2 8">Belongs to the bacterial ribosomal protein bS20 family.</text>
</comment>
<dbReference type="Gene3D" id="1.20.58.110">
    <property type="entry name" value="Ribosomal protein S20"/>
    <property type="match status" value="1"/>
</dbReference>
<evidence type="ECO:0000256" key="8">
    <source>
        <dbReference type="HAMAP-Rule" id="MF_00500"/>
    </source>
</evidence>
<dbReference type="GO" id="GO:0006412">
    <property type="term" value="P:translation"/>
    <property type="evidence" value="ECO:0007669"/>
    <property type="project" value="UniProtKB-UniRule"/>
</dbReference>
<sequence length="85" mass="9699">MANHPSALKRMRQAEKRRLRNAAYRSKVKTTLKKYLRAAEQKLPESNDLLKKAMSLLHKGVSKGIFHKNTAARKISRLSMKAPAQ</sequence>
<keyword evidence="5 8" id="KW-0689">Ribosomal protein</keyword>
<evidence type="ECO:0000256" key="6">
    <source>
        <dbReference type="ARBA" id="ARBA00023274"/>
    </source>
</evidence>
<evidence type="ECO:0000256" key="3">
    <source>
        <dbReference type="ARBA" id="ARBA00022730"/>
    </source>
</evidence>
<dbReference type="PANTHER" id="PTHR33398:SF1">
    <property type="entry name" value="SMALL RIBOSOMAL SUBUNIT PROTEIN BS20C"/>
    <property type="match status" value="1"/>
</dbReference>
<dbReference type="PANTHER" id="PTHR33398">
    <property type="entry name" value="30S RIBOSOMAL PROTEIN S20"/>
    <property type="match status" value="1"/>
</dbReference>
<accession>A0A7C4ATI4</accession>
<gene>
    <name evidence="8" type="primary">rpsT</name>
    <name evidence="10" type="ORF">ENV54_12675</name>
</gene>
<evidence type="ECO:0000256" key="4">
    <source>
        <dbReference type="ARBA" id="ARBA00022884"/>
    </source>
</evidence>
<keyword evidence="4 8" id="KW-0694">RNA-binding</keyword>
<keyword evidence="6 8" id="KW-0687">Ribonucleoprotein</keyword>
<organism evidence="10">
    <name type="scientific">Desulfomonile tiedjei</name>
    <dbReference type="NCBI Taxonomy" id="2358"/>
    <lineage>
        <taxon>Bacteria</taxon>
        <taxon>Pseudomonadati</taxon>
        <taxon>Thermodesulfobacteriota</taxon>
        <taxon>Desulfomonilia</taxon>
        <taxon>Desulfomonilales</taxon>
        <taxon>Desulfomonilaceae</taxon>
        <taxon>Desulfomonile</taxon>
    </lineage>
</organism>
<dbReference type="FunFam" id="1.20.58.110:FF:000001">
    <property type="entry name" value="30S ribosomal protein S20"/>
    <property type="match status" value="1"/>
</dbReference>
<comment type="function">
    <text evidence="1 8">Binds directly to 16S ribosomal RNA.</text>
</comment>
<proteinExistence type="inferred from homology"/>
<evidence type="ECO:0000256" key="9">
    <source>
        <dbReference type="SAM" id="MobiDB-lite"/>
    </source>
</evidence>
<evidence type="ECO:0000256" key="7">
    <source>
        <dbReference type="ARBA" id="ARBA00035136"/>
    </source>
</evidence>
<feature type="region of interest" description="Disordered" evidence="9">
    <location>
        <begin position="1"/>
        <end position="22"/>
    </location>
</feature>
<dbReference type="InterPro" id="IPR002583">
    <property type="entry name" value="Ribosomal_bS20"/>
</dbReference>
<dbReference type="GO" id="GO:0005829">
    <property type="term" value="C:cytosol"/>
    <property type="evidence" value="ECO:0007669"/>
    <property type="project" value="TreeGrafter"/>
</dbReference>
<evidence type="ECO:0000313" key="10">
    <source>
        <dbReference type="EMBL" id="HGH62140.1"/>
    </source>
</evidence>
<name>A0A7C4ATI4_9BACT</name>
<dbReference type="HAMAP" id="MF_00500">
    <property type="entry name" value="Ribosomal_bS20"/>
    <property type="match status" value="1"/>
</dbReference>
<dbReference type="EMBL" id="DTGT01000412">
    <property type="protein sequence ID" value="HGH62140.1"/>
    <property type="molecule type" value="Genomic_DNA"/>
</dbReference>
<dbReference type="GO" id="GO:0070181">
    <property type="term" value="F:small ribosomal subunit rRNA binding"/>
    <property type="evidence" value="ECO:0007669"/>
    <property type="project" value="TreeGrafter"/>
</dbReference>
<dbReference type="GO" id="GO:0015935">
    <property type="term" value="C:small ribosomal subunit"/>
    <property type="evidence" value="ECO:0007669"/>
    <property type="project" value="TreeGrafter"/>
</dbReference>
<protein>
    <recommendedName>
        <fullName evidence="7 8">Small ribosomal subunit protein bS20</fullName>
    </recommendedName>
</protein>
<dbReference type="Pfam" id="PF01649">
    <property type="entry name" value="Ribosomal_S20p"/>
    <property type="match status" value="1"/>
</dbReference>
<feature type="compositionally biased region" description="Basic residues" evidence="9">
    <location>
        <begin position="7"/>
        <end position="22"/>
    </location>
</feature>
<reference evidence="10" key="1">
    <citation type="journal article" date="2020" name="mSystems">
        <title>Genome- and Community-Level Interaction Insights into Carbon Utilization and Element Cycling Functions of Hydrothermarchaeota in Hydrothermal Sediment.</title>
        <authorList>
            <person name="Zhou Z."/>
            <person name="Liu Y."/>
            <person name="Xu W."/>
            <person name="Pan J."/>
            <person name="Luo Z.H."/>
            <person name="Li M."/>
        </authorList>
    </citation>
    <scope>NUCLEOTIDE SEQUENCE [LARGE SCALE GENOMIC DNA]</scope>
    <source>
        <strain evidence="10">SpSt-769</strain>
    </source>
</reference>
<dbReference type="NCBIfam" id="TIGR00029">
    <property type="entry name" value="S20"/>
    <property type="match status" value="1"/>
</dbReference>
<evidence type="ECO:0000256" key="1">
    <source>
        <dbReference type="ARBA" id="ARBA00003134"/>
    </source>
</evidence>
<dbReference type="AlphaFoldDB" id="A0A7C4ATI4"/>
<evidence type="ECO:0000256" key="5">
    <source>
        <dbReference type="ARBA" id="ARBA00022980"/>
    </source>
</evidence>
<evidence type="ECO:0000256" key="2">
    <source>
        <dbReference type="ARBA" id="ARBA00007634"/>
    </source>
</evidence>
<comment type="caution">
    <text evidence="10">The sequence shown here is derived from an EMBL/GenBank/DDBJ whole genome shotgun (WGS) entry which is preliminary data.</text>
</comment>